<name>A0ABP9MLC9_9MICO</name>
<dbReference type="RefSeq" id="WP_194415941.1">
    <property type="nucleotide sequence ID" value="NZ_BAABKZ010000005.1"/>
</dbReference>
<dbReference type="PROSITE" id="PS50977">
    <property type="entry name" value="HTH_TETR_2"/>
    <property type="match status" value="1"/>
</dbReference>
<feature type="DNA-binding region" description="H-T-H motif" evidence="4">
    <location>
        <begin position="52"/>
        <end position="71"/>
    </location>
</feature>
<evidence type="ECO:0000256" key="3">
    <source>
        <dbReference type="ARBA" id="ARBA00023163"/>
    </source>
</evidence>
<feature type="region of interest" description="Disordered" evidence="5">
    <location>
        <begin position="1"/>
        <end position="25"/>
    </location>
</feature>
<feature type="domain" description="HTH tetR-type" evidence="6">
    <location>
        <begin position="29"/>
        <end position="89"/>
    </location>
</feature>
<protein>
    <recommendedName>
        <fullName evidence="6">HTH tetR-type domain-containing protein</fullName>
    </recommendedName>
</protein>
<organism evidence="7 8">
    <name type="scientific">Microbacterium yannicii</name>
    <dbReference type="NCBI Taxonomy" id="671622"/>
    <lineage>
        <taxon>Bacteria</taxon>
        <taxon>Bacillati</taxon>
        <taxon>Actinomycetota</taxon>
        <taxon>Actinomycetes</taxon>
        <taxon>Micrococcales</taxon>
        <taxon>Microbacteriaceae</taxon>
        <taxon>Microbacterium</taxon>
    </lineage>
</organism>
<dbReference type="Proteomes" id="UP001501407">
    <property type="component" value="Unassembled WGS sequence"/>
</dbReference>
<evidence type="ECO:0000256" key="4">
    <source>
        <dbReference type="PROSITE-ProRule" id="PRU00335"/>
    </source>
</evidence>
<proteinExistence type="predicted"/>
<dbReference type="Pfam" id="PF00440">
    <property type="entry name" value="TetR_N"/>
    <property type="match status" value="1"/>
</dbReference>
<dbReference type="InterPro" id="IPR009057">
    <property type="entry name" value="Homeodomain-like_sf"/>
</dbReference>
<dbReference type="PANTHER" id="PTHR30055:SF238">
    <property type="entry name" value="MYCOFACTOCIN BIOSYNTHESIS TRANSCRIPTIONAL REGULATOR MFTR-RELATED"/>
    <property type="match status" value="1"/>
</dbReference>
<evidence type="ECO:0000256" key="2">
    <source>
        <dbReference type="ARBA" id="ARBA00023125"/>
    </source>
</evidence>
<evidence type="ECO:0000313" key="8">
    <source>
        <dbReference type="Proteomes" id="UP001501407"/>
    </source>
</evidence>
<dbReference type="InterPro" id="IPR050109">
    <property type="entry name" value="HTH-type_TetR-like_transc_reg"/>
</dbReference>
<comment type="caution">
    <text evidence="7">The sequence shown here is derived from an EMBL/GenBank/DDBJ whole genome shotgun (WGS) entry which is preliminary data.</text>
</comment>
<keyword evidence="2 4" id="KW-0238">DNA-binding</keyword>
<sequence length="237" mass="25514">MDASTRAGSPKEPAGPPDVPLGLRERRRRETLREVSDAAIALFERKGVAATTVDDIAHAAGISQRTFFRYYATKEHALFVDDEGFGTVMSETIAAIRAGTPVVAALEGGWLRLFADFDARPEDHARTLRVRRLIHTEPSLLALALSNEAEHSDELTAATIDAAGADADLLTARALVAAIATTTRLAFDEWARRTELAGEAGVSLRAEPGAPARVRDIYLELRRGLAAYAVQLGEDPA</sequence>
<evidence type="ECO:0000259" key="6">
    <source>
        <dbReference type="PROSITE" id="PS50977"/>
    </source>
</evidence>
<evidence type="ECO:0000313" key="7">
    <source>
        <dbReference type="EMBL" id="GAA5096932.1"/>
    </source>
</evidence>
<dbReference type="SUPFAM" id="SSF46689">
    <property type="entry name" value="Homeodomain-like"/>
    <property type="match status" value="1"/>
</dbReference>
<reference evidence="8" key="1">
    <citation type="journal article" date="2019" name="Int. J. Syst. Evol. Microbiol.">
        <title>The Global Catalogue of Microorganisms (GCM) 10K type strain sequencing project: providing services to taxonomists for standard genome sequencing and annotation.</title>
        <authorList>
            <consortium name="The Broad Institute Genomics Platform"/>
            <consortium name="The Broad Institute Genome Sequencing Center for Infectious Disease"/>
            <person name="Wu L."/>
            <person name="Ma J."/>
        </authorList>
    </citation>
    <scope>NUCLEOTIDE SEQUENCE [LARGE SCALE GENOMIC DNA]</scope>
    <source>
        <strain evidence="8">JCM 18959</strain>
    </source>
</reference>
<dbReference type="Gene3D" id="1.10.357.10">
    <property type="entry name" value="Tetracycline Repressor, domain 2"/>
    <property type="match status" value="1"/>
</dbReference>
<dbReference type="EMBL" id="BAABKZ010000005">
    <property type="protein sequence ID" value="GAA5096932.1"/>
    <property type="molecule type" value="Genomic_DNA"/>
</dbReference>
<dbReference type="PANTHER" id="PTHR30055">
    <property type="entry name" value="HTH-TYPE TRANSCRIPTIONAL REGULATOR RUTR"/>
    <property type="match status" value="1"/>
</dbReference>
<evidence type="ECO:0000256" key="5">
    <source>
        <dbReference type="SAM" id="MobiDB-lite"/>
    </source>
</evidence>
<keyword evidence="8" id="KW-1185">Reference proteome</keyword>
<keyword evidence="1" id="KW-0805">Transcription regulation</keyword>
<keyword evidence="3" id="KW-0804">Transcription</keyword>
<dbReference type="Gene3D" id="1.10.10.60">
    <property type="entry name" value="Homeodomain-like"/>
    <property type="match status" value="1"/>
</dbReference>
<dbReference type="PRINTS" id="PR00455">
    <property type="entry name" value="HTHTETR"/>
</dbReference>
<evidence type="ECO:0000256" key="1">
    <source>
        <dbReference type="ARBA" id="ARBA00023015"/>
    </source>
</evidence>
<gene>
    <name evidence="7" type="ORF">GCM10025760_30550</name>
</gene>
<accession>A0ABP9MLC9</accession>
<dbReference type="InterPro" id="IPR001647">
    <property type="entry name" value="HTH_TetR"/>
</dbReference>